<dbReference type="OrthoDB" id="2823490at2759"/>
<dbReference type="eggNOG" id="ENOG502RNZM">
    <property type="taxonomic scope" value="Eukaryota"/>
</dbReference>
<organism evidence="2">
    <name type="scientific">Arthroderma gypseum (strain ATCC MYA-4604 / CBS 118893)</name>
    <name type="common">Microsporum gypseum</name>
    <dbReference type="NCBI Taxonomy" id="535722"/>
    <lineage>
        <taxon>Eukaryota</taxon>
        <taxon>Fungi</taxon>
        <taxon>Dikarya</taxon>
        <taxon>Ascomycota</taxon>
        <taxon>Pezizomycotina</taxon>
        <taxon>Eurotiomycetes</taxon>
        <taxon>Eurotiomycetidae</taxon>
        <taxon>Onygenales</taxon>
        <taxon>Arthrodermataceae</taxon>
        <taxon>Nannizzia</taxon>
    </lineage>
</organism>
<dbReference type="EMBL" id="DS989824">
    <property type="protein sequence ID" value="EFR00862.1"/>
    <property type="molecule type" value="Genomic_DNA"/>
</dbReference>
<dbReference type="OMA" id="VWPSHIC"/>
<evidence type="ECO:0000313" key="2">
    <source>
        <dbReference type="Proteomes" id="UP000002669"/>
    </source>
</evidence>
<accession>E4UU95</accession>
<gene>
    <name evidence="1" type="ORF">MGYG_03866</name>
</gene>
<name>E4UU95_ARTGP</name>
<evidence type="ECO:0000313" key="1">
    <source>
        <dbReference type="EMBL" id="EFR00862.1"/>
    </source>
</evidence>
<dbReference type="RefSeq" id="XP_003173692.1">
    <property type="nucleotide sequence ID" value="XM_003173644.1"/>
</dbReference>
<keyword evidence="2" id="KW-1185">Reference proteome</keyword>
<proteinExistence type="predicted"/>
<protein>
    <submittedName>
        <fullName evidence="1">Uncharacterized protein</fullName>
    </submittedName>
</protein>
<dbReference type="HOGENOM" id="CLU_057190_0_0_1"/>
<reference evidence="2" key="1">
    <citation type="journal article" date="2012" name="MBio">
        <title>Comparative genome analysis of Trichophyton rubrum and related dermatophytes reveals candidate genes involved in infection.</title>
        <authorList>
            <person name="Martinez D.A."/>
            <person name="Oliver B.G."/>
            <person name="Graeser Y."/>
            <person name="Goldberg J.M."/>
            <person name="Li W."/>
            <person name="Martinez-Rossi N.M."/>
            <person name="Monod M."/>
            <person name="Shelest E."/>
            <person name="Barton R.C."/>
            <person name="Birch E."/>
            <person name="Brakhage A.A."/>
            <person name="Chen Z."/>
            <person name="Gurr S.J."/>
            <person name="Heiman D."/>
            <person name="Heitman J."/>
            <person name="Kosti I."/>
            <person name="Rossi A."/>
            <person name="Saif S."/>
            <person name="Samalova M."/>
            <person name="Saunders C.W."/>
            <person name="Shea T."/>
            <person name="Summerbell R.C."/>
            <person name="Xu J."/>
            <person name="Young S."/>
            <person name="Zeng Q."/>
            <person name="Birren B.W."/>
            <person name="Cuomo C.A."/>
            <person name="White T.C."/>
        </authorList>
    </citation>
    <scope>NUCLEOTIDE SEQUENCE [LARGE SCALE GENOMIC DNA]</scope>
    <source>
        <strain evidence="2">ATCC MYA-4604 / CBS 118893</strain>
    </source>
</reference>
<dbReference type="Proteomes" id="UP000002669">
    <property type="component" value="Unassembled WGS sequence"/>
</dbReference>
<dbReference type="AlphaFoldDB" id="E4UU95"/>
<dbReference type="InParanoid" id="E4UU95"/>
<dbReference type="VEuPathDB" id="FungiDB:MGYG_03866"/>
<sequence length="358" mass="40861">MLTNIPIELRDIIIDLVLTTTTPAPKRPSRTAERLKSDKQNDYHKPSIEYVTTSLPLLLVNRQFYTETKAAIGRLLEDKKGNKAGTKRRELAYTYDIMLLDDSYVWPSHICVPVLSPQVDNVVVTIQAFGTCPVTKASMDGINAFRSDMGATEVQWAFYRPLVNLLKGGSGPDMWTNKRHSQRPVIGTLLQPGSLSRGIVVRTLTLDFQKSTDNTSTDDIYHKWAMGEEGNLFQSWKECRGMPSQIDGWEDVHRVVVRPEWLMKYLVGQLSCLLGMSYHTSQYGSVLFERIGKIEIQLNGDTTREINLAERLEELDFSHRMDTFGHLPADERIDAFQRWKREVLQLRKDRGLPVVECS</sequence>
<dbReference type="GeneID" id="10028975"/>
<dbReference type="STRING" id="535722.E4UU95"/>